<protein>
    <recommendedName>
        <fullName evidence="6">LysM domain-containing protein</fullName>
    </recommendedName>
</protein>
<dbReference type="HOGENOM" id="CLU_010591_8_0_1"/>
<dbReference type="InterPro" id="IPR018392">
    <property type="entry name" value="LysM"/>
</dbReference>
<evidence type="ECO:0000256" key="3">
    <source>
        <dbReference type="ARBA" id="ARBA00023026"/>
    </source>
</evidence>
<dbReference type="Proteomes" id="UP000030701">
    <property type="component" value="Unassembled WGS sequence"/>
</dbReference>
<reference evidence="7" key="1">
    <citation type="submission" date="2011-11" db="EMBL/GenBank/DDBJ databases">
        <title>The Genome Sequence of Fusarium oxysporum Cotton.</title>
        <authorList>
            <consortium name="The Broad Institute Genome Sequencing Platform"/>
            <person name="Ma L.-J."/>
            <person name="Gale L.R."/>
            <person name="Schwartz D.C."/>
            <person name="Zhou S."/>
            <person name="Corby-Kistler H."/>
            <person name="Young S.K."/>
            <person name="Zeng Q."/>
            <person name="Gargeya S."/>
            <person name="Fitzgerald M."/>
            <person name="Haas B."/>
            <person name="Abouelleil A."/>
            <person name="Alvarado L."/>
            <person name="Arachchi H.M."/>
            <person name="Berlin A."/>
            <person name="Brown A."/>
            <person name="Chapman S.B."/>
            <person name="Chen Z."/>
            <person name="Dunbar C."/>
            <person name="Freedman E."/>
            <person name="Gearin G."/>
            <person name="Goldberg J."/>
            <person name="Griggs A."/>
            <person name="Gujja S."/>
            <person name="Heiman D."/>
            <person name="Howarth C."/>
            <person name="Larson L."/>
            <person name="Lui A."/>
            <person name="MacDonald P.J.P."/>
            <person name="Montmayeur A."/>
            <person name="Murphy C."/>
            <person name="Neiman D."/>
            <person name="Pearson M."/>
            <person name="Priest M."/>
            <person name="Roberts A."/>
            <person name="Saif S."/>
            <person name="Shea T."/>
            <person name="Shenoy N."/>
            <person name="Sisk P."/>
            <person name="Stolte C."/>
            <person name="Sykes S."/>
            <person name="Wortman J."/>
            <person name="Nusbaum C."/>
            <person name="Birren B."/>
        </authorList>
    </citation>
    <scope>NUCLEOTIDE SEQUENCE [LARGE SCALE GENOMIC DNA]</scope>
    <source>
        <strain evidence="7">25433</strain>
    </source>
</reference>
<dbReference type="PROSITE" id="PS51782">
    <property type="entry name" value="LYSM"/>
    <property type="match status" value="1"/>
</dbReference>
<dbReference type="InterPro" id="IPR036779">
    <property type="entry name" value="LysM_dom_sf"/>
</dbReference>
<dbReference type="OrthoDB" id="2281372at2759"/>
<keyword evidence="3" id="KW-0843">Virulence</keyword>
<evidence type="ECO:0000256" key="5">
    <source>
        <dbReference type="SAM" id="MobiDB-lite"/>
    </source>
</evidence>
<evidence type="ECO:0000256" key="4">
    <source>
        <dbReference type="ARBA" id="ARBA00044955"/>
    </source>
</evidence>
<keyword evidence="1" id="KW-0147">Chitin-binding</keyword>
<organism evidence="7">
    <name type="scientific">Fusarium oxysporum f. sp. vasinfectum 25433</name>
    <dbReference type="NCBI Taxonomy" id="1089449"/>
    <lineage>
        <taxon>Eukaryota</taxon>
        <taxon>Fungi</taxon>
        <taxon>Dikarya</taxon>
        <taxon>Ascomycota</taxon>
        <taxon>Pezizomycotina</taxon>
        <taxon>Sordariomycetes</taxon>
        <taxon>Hypocreomycetidae</taxon>
        <taxon>Hypocreales</taxon>
        <taxon>Nectriaceae</taxon>
        <taxon>Fusarium</taxon>
        <taxon>Fusarium oxysporum species complex</taxon>
    </lineage>
</organism>
<reference evidence="7" key="2">
    <citation type="submission" date="2012-05" db="EMBL/GenBank/DDBJ databases">
        <title>The Genome Annotation of Fusarium oxysporum Cotton.</title>
        <authorList>
            <consortium name="The Broad Institute Genomics Platform"/>
            <person name="Ma L.-J."/>
            <person name="Corby-Kistler H."/>
            <person name="Broz K."/>
            <person name="Gale L.R."/>
            <person name="Jonkers W."/>
            <person name="O'Donnell K."/>
            <person name="Ploetz R."/>
            <person name="Steinberg C."/>
            <person name="Schwartz D.C."/>
            <person name="VanEtten H."/>
            <person name="Zhou S."/>
            <person name="Young S.K."/>
            <person name="Zeng Q."/>
            <person name="Gargeya S."/>
            <person name="Fitzgerald M."/>
            <person name="Abouelleil A."/>
            <person name="Alvarado L."/>
            <person name="Chapman S.B."/>
            <person name="Gainer-Dewar J."/>
            <person name="Goldberg J."/>
            <person name="Griggs A."/>
            <person name="Gujja S."/>
            <person name="Hansen M."/>
            <person name="Howarth C."/>
            <person name="Imamovic A."/>
            <person name="Ireland A."/>
            <person name="Larimer J."/>
            <person name="McCowan C."/>
            <person name="Murphy C."/>
            <person name="Pearson M."/>
            <person name="Poon T.W."/>
            <person name="Priest M."/>
            <person name="Roberts A."/>
            <person name="Saif S."/>
            <person name="Shea T."/>
            <person name="Sykes S."/>
            <person name="Wortman J."/>
            <person name="Nusbaum C."/>
            <person name="Birren B."/>
        </authorList>
    </citation>
    <scope>NUCLEOTIDE SEQUENCE</scope>
    <source>
        <strain evidence="7">25433</strain>
    </source>
</reference>
<evidence type="ECO:0000256" key="2">
    <source>
        <dbReference type="ARBA" id="ARBA00022729"/>
    </source>
</evidence>
<evidence type="ECO:0000259" key="6">
    <source>
        <dbReference type="PROSITE" id="PS51782"/>
    </source>
</evidence>
<gene>
    <name evidence="7" type="ORF">FOTG_10680</name>
</gene>
<dbReference type="EMBL" id="JH657946">
    <property type="protein sequence ID" value="EXM21440.1"/>
    <property type="molecule type" value="Genomic_DNA"/>
</dbReference>
<feature type="region of interest" description="Disordered" evidence="5">
    <location>
        <begin position="114"/>
        <end position="145"/>
    </location>
</feature>
<dbReference type="PANTHER" id="PTHR34997:SF2">
    <property type="entry name" value="LYSM DOMAIN-CONTAINING PROTEIN-RELATED"/>
    <property type="match status" value="1"/>
</dbReference>
<feature type="domain" description="LysM" evidence="6">
    <location>
        <begin position="229"/>
        <end position="276"/>
    </location>
</feature>
<dbReference type="InterPro" id="IPR052210">
    <property type="entry name" value="LysM1-like"/>
</dbReference>
<dbReference type="GO" id="GO:0008061">
    <property type="term" value="F:chitin binding"/>
    <property type="evidence" value="ECO:0007669"/>
    <property type="project" value="UniProtKB-KW"/>
</dbReference>
<evidence type="ECO:0000256" key="1">
    <source>
        <dbReference type="ARBA" id="ARBA00022669"/>
    </source>
</evidence>
<sequence>MSTPLSLFSTSASSNILGTHSRLRVSPLLVQGLLCVSVTAARGRRVRRETVVTDPGIASDCTFWDIVGDKSQNCAYFEDLYGLEHKVFVEYNPSVKDDCSGIQEGHSYCLEVNHGLPRDDNPPKVSLTEGSKLEPTGDKKPSPTQDGLIDTCMTFRMAKKGDTYAKIIAEYKTFDFSDFFKWNPAINKDYSVPRMPTSPPTITTATTSKPSSPSKPSIIQEGLIKSCTSFHQASKGEIYAKIISTYGTFDFNTFFKWNPAVGKDCSGIWASYYYCVGVPGTPTAKPSATSPKPTATGGVQIPSPIQEGITKNCNKFHQITKKTTCSSIENYYKLPLSLFLT</sequence>
<comment type="similarity">
    <text evidence="4">Belongs to the secreted LysM effector family.</text>
</comment>
<accession>X0MLL1</accession>
<evidence type="ECO:0000313" key="7">
    <source>
        <dbReference type="EMBL" id="EXM21440.1"/>
    </source>
</evidence>
<dbReference type="Gene3D" id="3.10.350.10">
    <property type="entry name" value="LysM domain"/>
    <property type="match status" value="1"/>
</dbReference>
<dbReference type="AlphaFoldDB" id="X0MLL1"/>
<proteinExistence type="inferred from homology"/>
<dbReference type="PANTHER" id="PTHR34997">
    <property type="entry name" value="AM15"/>
    <property type="match status" value="1"/>
</dbReference>
<name>X0MLL1_FUSOX</name>
<feature type="compositionally biased region" description="Basic and acidic residues" evidence="5">
    <location>
        <begin position="131"/>
        <end position="141"/>
    </location>
</feature>
<keyword evidence="2" id="KW-0732">Signal</keyword>